<dbReference type="SUPFAM" id="SSF48619">
    <property type="entry name" value="Phospholipase A2, PLA2"/>
    <property type="match status" value="2"/>
</dbReference>
<dbReference type="Ensembl" id="ENSAOCT00000054291.1">
    <property type="protein sequence ID" value="ENSAOCP00000042659.1"/>
    <property type="gene ID" value="ENSAOCG00000027315.1"/>
</dbReference>
<dbReference type="InterPro" id="IPR036444">
    <property type="entry name" value="PLipase_A2_dom_sf"/>
</dbReference>
<dbReference type="PROSITE" id="PS51257">
    <property type="entry name" value="PROKAR_LIPOPROTEIN"/>
    <property type="match status" value="1"/>
</dbReference>
<dbReference type="SMART" id="SM00085">
    <property type="entry name" value="PA2c"/>
    <property type="match status" value="1"/>
</dbReference>
<dbReference type="GO" id="GO:0050482">
    <property type="term" value="P:arachidonate secretion"/>
    <property type="evidence" value="ECO:0007669"/>
    <property type="project" value="InterPro"/>
</dbReference>
<evidence type="ECO:0000256" key="5">
    <source>
        <dbReference type="ARBA" id="ARBA00022723"/>
    </source>
</evidence>
<reference evidence="13" key="3">
    <citation type="submission" date="2025-09" db="UniProtKB">
        <authorList>
            <consortium name="Ensembl"/>
        </authorList>
    </citation>
    <scope>IDENTIFICATION</scope>
</reference>
<dbReference type="Gene3D" id="1.20.90.10">
    <property type="entry name" value="Phospholipase A2 domain"/>
    <property type="match status" value="2"/>
</dbReference>
<dbReference type="FunFam" id="1.20.90.10:FF:000002">
    <property type="entry name" value="Phospholipase A2 group III"/>
    <property type="match status" value="1"/>
</dbReference>
<sequence length="552" mass="62246">MTRPAALLLMLTSSFLSCTAAATAVSIFCTWTKVSPDEQEVHYIFLRQAAASLRLYHSSWSGQRALRSCAWSDDAAVIHSYLALCRERTQEFSDHPNDNFDLDSMFVGEEEQCVSLASPGVGEQAGRRPVRSVGGPDRGERSEVRIHQRVKRGFIVPGTLWCGSGNKAPSYADLGVFSDTDSCCREHDQCKHTILSFHSQFGVFNTNIFTMSHCDCDNKFRSCLKEANDSIADVVGYTFFNLLKMNCFEFSHRLQCMQRNWFGMCKETQMALYAEVRPPTLYSEESINPTEDFMNSTDSIINSTIPAELPQSSTLDPQLFSITAAASTVPTPSTSSSSASITPVTNHTTSSLSGLLPERRNHLENAKNSTVTKQDITEIQSSCDIYKDLDECKEKILPWQKKYGLYNPELRTLYHCNCTTRFFQTLTKQRQVTEVQALLLGHVSQSCFQPRDCTAGSTSCTAVVVKAELPHLDQSRGTEVEEQHHLQAVKLKVRRPHSRRARRKDRPVKLRRLCLRMSRSRNKARTQNAQQPAVRERARLNVNITERQSVQD</sequence>
<feature type="signal peptide" evidence="11">
    <location>
        <begin position="1"/>
        <end position="21"/>
    </location>
</feature>
<dbReference type="GO" id="GO:0005576">
    <property type="term" value="C:extracellular region"/>
    <property type="evidence" value="ECO:0007669"/>
    <property type="project" value="UniProtKB-SubCell"/>
</dbReference>
<reference evidence="13" key="2">
    <citation type="submission" date="2025-08" db="UniProtKB">
        <authorList>
            <consortium name="Ensembl"/>
        </authorList>
    </citation>
    <scope>IDENTIFICATION</scope>
</reference>
<keyword evidence="8" id="KW-0443">Lipid metabolism</keyword>
<evidence type="ECO:0000256" key="11">
    <source>
        <dbReference type="SAM" id="SignalP"/>
    </source>
</evidence>
<evidence type="ECO:0000256" key="10">
    <source>
        <dbReference type="SAM" id="MobiDB-lite"/>
    </source>
</evidence>
<organism evidence="13 14">
    <name type="scientific">Amphiprion ocellaris</name>
    <name type="common">Clown anemonefish</name>
    <dbReference type="NCBI Taxonomy" id="80972"/>
    <lineage>
        <taxon>Eukaryota</taxon>
        <taxon>Metazoa</taxon>
        <taxon>Chordata</taxon>
        <taxon>Craniata</taxon>
        <taxon>Vertebrata</taxon>
        <taxon>Euteleostomi</taxon>
        <taxon>Actinopterygii</taxon>
        <taxon>Neopterygii</taxon>
        <taxon>Teleostei</taxon>
        <taxon>Neoteleostei</taxon>
        <taxon>Acanthomorphata</taxon>
        <taxon>Ovalentaria</taxon>
        <taxon>Pomacentridae</taxon>
        <taxon>Amphiprion</taxon>
    </lineage>
</organism>
<dbReference type="AlphaFoldDB" id="A0AAQ5XQ20"/>
<evidence type="ECO:0000256" key="8">
    <source>
        <dbReference type="ARBA" id="ARBA00023098"/>
    </source>
</evidence>
<keyword evidence="4" id="KW-0964">Secreted</keyword>
<comment type="cofactor">
    <cofactor evidence="1">
        <name>Ca(2+)</name>
        <dbReference type="ChEBI" id="CHEBI:29108"/>
    </cofactor>
</comment>
<keyword evidence="6" id="KW-0378">Hydrolase</keyword>
<protein>
    <recommendedName>
        <fullName evidence="3">phospholipase A2</fullName>
        <ecNumber evidence="3">3.1.1.4</ecNumber>
    </recommendedName>
</protein>
<dbReference type="InterPro" id="IPR016090">
    <property type="entry name" value="PLA2-like_dom"/>
</dbReference>
<dbReference type="PANTHER" id="PTHR12253">
    <property type="entry name" value="RH14732P"/>
    <property type="match status" value="1"/>
</dbReference>
<evidence type="ECO:0000313" key="13">
    <source>
        <dbReference type="Ensembl" id="ENSAOCP00000042659.1"/>
    </source>
</evidence>
<feature type="compositionally biased region" description="Low complexity" evidence="10">
    <location>
        <begin position="328"/>
        <end position="345"/>
    </location>
</feature>
<feature type="region of interest" description="Disordered" evidence="10">
    <location>
        <begin position="328"/>
        <end position="357"/>
    </location>
</feature>
<dbReference type="Proteomes" id="UP001501940">
    <property type="component" value="Chromosome 17"/>
</dbReference>
<dbReference type="GeneID" id="111572913"/>
<evidence type="ECO:0000256" key="9">
    <source>
        <dbReference type="ARBA" id="ARBA00023157"/>
    </source>
</evidence>
<evidence type="ECO:0000256" key="6">
    <source>
        <dbReference type="ARBA" id="ARBA00022801"/>
    </source>
</evidence>
<feature type="domain" description="Phospholipase A2-like central" evidence="12">
    <location>
        <begin position="143"/>
        <end position="266"/>
    </location>
</feature>
<comment type="subcellular location">
    <subcellularLocation>
        <location evidence="2">Secreted</location>
    </subcellularLocation>
</comment>
<evidence type="ECO:0000256" key="4">
    <source>
        <dbReference type="ARBA" id="ARBA00022525"/>
    </source>
</evidence>
<keyword evidence="9" id="KW-1015">Disulfide bond</keyword>
<dbReference type="CDD" id="cd04704">
    <property type="entry name" value="PLA2_bee_venom_like"/>
    <property type="match status" value="1"/>
</dbReference>
<dbReference type="EC" id="3.1.1.4" evidence="3"/>
<keyword evidence="5" id="KW-0479">Metal-binding</keyword>
<name>A0AAQ5XQ20_AMPOC</name>
<feature type="region of interest" description="Disordered" evidence="10">
    <location>
        <begin position="120"/>
        <end position="140"/>
    </location>
</feature>
<accession>A0AAQ5XQ20</accession>
<dbReference type="GeneTree" id="ENSGT00940000165179"/>
<keyword evidence="11" id="KW-0732">Signal</keyword>
<dbReference type="Pfam" id="PF05826">
    <property type="entry name" value="Phospholip_A2_2"/>
    <property type="match status" value="2"/>
</dbReference>
<evidence type="ECO:0000256" key="7">
    <source>
        <dbReference type="ARBA" id="ARBA00022837"/>
    </source>
</evidence>
<dbReference type="GO" id="GO:0046872">
    <property type="term" value="F:metal ion binding"/>
    <property type="evidence" value="ECO:0007669"/>
    <property type="project" value="UniProtKB-KW"/>
</dbReference>
<dbReference type="InterPro" id="IPR033113">
    <property type="entry name" value="PLA2_histidine"/>
</dbReference>
<gene>
    <name evidence="13" type="primary">PLA2G3</name>
</gene>
<proteinExistence type="predicted"/>
<evidence type="ECO:0000256" key="2">
    <source>
        <dbReference type="ARBA" id="ARBA00004613"/>
    </source>
</evidence>
<evidence type="ECO:0000259" key="12">
    <source>
        <dbReference type="SMART" id="SM00085"/>
    </source>
</evidence>
<evidence type="ECO:0000256" key="3">
    <source>
        <dbReference type="ARBA" id="ARBA00013278"/>
    </source>
</evidence>
<dbReference type="GO" id="GO:0006644">
    <property type="term" value="P:phospholipid metabolic process"/>
    <property type="evidence" value="ECO:0007669"/>
    <property type="project" value="InterPro"/>
</dbReference>
<dbReference type="GO" id="GO:0004623">
    <property type="term" value="F:phospholipase A2 activity"/>
    <property type="evidence" value="ECO:0007669"/>
    <property type="project" value="UniProtKB-EC"/>
</dbReference>
<reference evidence="13 14" key="1">
    <citation type="submission" date="2022-01" db="EMBL/GenBank/DDBJ databases">
        <title>A chromosome-scale genome assembly of the false clownfish, Amphiprion ocellaris.</title>
        <authorList>
            <person name="Ryu T."/>
        </authorList>
    </citation>
    <scope>NUCLEOTIDE SEQUENCE [LARGE SCALE GENOMIC DNA]</scope>
</reference>
<feature type="chain" id="PRO_5043322063" description="phospholipase A2" evidence="11">
    <location>
        <begin position="22"/>
        <end position="552"/>
    </location>
</feature>
<dbReference type="RefSeq" id="XP_035807122.2">
    <property type="nucleotide sequence ID" value="XM_035951229.2"/>
</dbReference>
<dbReference type="PROSITE" id="PS00118">
    <property type="entry name" value="PA2_HIS"/>
    <property type="match status" value="1"/>
</dbReference>
<evidence type="ECO:0000256" key="1">
    <source>
        <dbReference type="ARBA" id="ARBA00001913"/>
    </source>
</evidence>
<keyword evidence="14" id="KW-1185">Reference proteome</keyword>
<keyword evidence="7" id="KW-0106">Calcium</keyword>
<evidence type="ECO:0000313" key="14">
    <source>
        <dbReference type="Proteomes" id="UP001501940"/>
    </source>
</evidence>